<reference evidence="3" key="3">
    <citation type="submission" date="2025-09" db="UniProtKB">
        <authorList>
            <consortium name="Ensembl"/>
        </authorList>
    </citation>
    <scope>IDENTIFICATION</scope>
</reference>
<dbReference type="AlphaFoldDB" id="H2ZSK7"/>
<dbReference type="STRING" id="7897.ENSLACP00000000378"/>
<dbReference type="EMBL" id="AFYH01275442">
    <property type="status" value="NOT_ANNOTATED_CDS"/>
    <property type="molecule type" value="Genomic_DNA"/>
</dbReference>
<evidence type="ECO:0000313" key="3">
    <source>
        <dbReference type="Ensembl" id="ENSLACP00000000378.1"/>
    </source>
</evidence>
<evidence type="ECO:0000259" key="2">
    <source>
        <dbReference type="PROSITE" id="PS50041"/>
    </source>
</evidence>
<dbReference type="Gene3D" id="3.10.100.10">
    <property type="entry name" value="Mannose-Binding Protein A, subunit A"/>
    <property type="match status" value="1"/>
</dbReference>
<accession>H2ZSK7</accession>
<protein>
    <recommendedName>
        <fullName evidence="2">C-type lectin domain-containing protein</fullName>
    </recommendedName>
</protein>
<dbReference type="FunCoup" id="H2ZSK7">
    <property type="interactions" value="115"/>
</dbReference>
<dbReference type="CDD" id="cd00037">
    <property type="entry name" value="CLECT"/>
    <property type="match status" value="1"/>
</dbReference>
<dbReference type="PROSITE" id="PS00615">
    <property type="entry name" value="C_TYPE_LECTIN_1"/>
    <property type="match status" value="1"/>
</dbReference>
<feature type="domain" description="C-type lectin" evidence="2">
    <location>
        <begin position="37"/>
        <end position="153"/>
    </location>
</feature>
<dbReference type="Proteomes" id="UP000008672">
    <property type="component" value="Unassembled WGS sequence"/>
</dbReference>
<dbReference type="InterPro" id="IPR016187">
    <property type="entry name" value="CTDL_fold"/>
</dbReference>
<dbReference type="HOGENOM" id="CLU_049894_10_1_1"/>
<dbReference type="InterPro" id="IPR001304">
    <property type="entry name" value="C-type_lectin-like"/>
</dbReference>
<evidence type="ECO:0000313" key="4">
    <source>
        <dbReference type="Proteomes" id="UP000008672"/>
    </source>
</evidence>
<dbReference type="InParanoid" id="H2ZSK7"/>
<dbReference type="Ensembl" id="ENSLACT00000000380.1">
    <property type="protein sequence ID" value="ENSLACP00000000378.1"/>
    <property type="gene ID" value="ENSLACG00000000340.1"/>
</dbReference>
<evidence type="ECO:0000256" key="1">
    <source>
        <dbReference type="ARBA" id="ARBA00023157"/>
    </source>
</evidence>
<dbReference type="InterPro" id="IPR050111">
    <property type="entry name" value="C-type_lectin/snaclec_domain"/>
</dbReference>
<keyword evidence="4" id="KW-1185">Reference proteome</keyword>
<dbReference type="eggNOG" id="KOG4297">
    <property type="taxonomic scope" value="Eukaryota"/>
</dbReference>
<proteinExistence type="predicted"/>
<sequence>MTQLRFCLGCSVEYEKESCNSTWCRCPVHGIHNWKRYRNVCLKFFNIRTTFQGAKMHCRHIVQGGDLVSIHSAFKNQKIVQLIQSEAGSCPRTWIGGHRPFPWTDGSCWNYSNWAPGEPNNYLGIERCLELNFPHTGLWNDFRCCFKNAFVCEKVL</sequence>
<dbReference type="EMBL" id="AFYH01275443">
    <property type="status" value="NOT_ANNOTATED_CDS"/>
    <property type="molecule type" value="Genomic_DNA"/>
</dbReference>
<dbReference type="PROSITE" id="PS50041">
    <property type="entry name" value="C_TYPE_LECTIN_2"/>
    <property type="match status" value="1"/>
</dbReference>
<name>H2ZSK7_LATCH</name>
<keyword evidence="1" id="KW-1015">Disulfide bond</keyword>
<dbReference type="Pfam" id="PF00059">
    <property type="entry name" value="Lectin_C"/>
    <property type="match status" value="1"/>
</dbReference>
<dbReference type="SMART" id="SM00034">
    <property type="entry name" value="CLECT"/>
    <property type="match status" value="1"/>
</dbReference>
<dbReference type="SUPFAM" id="SSF56436">
    <property type="entry name" value="C-type lectin-like"/>
    <property type="match status" value="1"/>
</dbReference>
<dbReference type="InterPro" id="IPR016186">
    <property type="entry name" value="C-type_lectin-like/link_sf"/>
</dbReference>
<reference evidence="3" key="2">
    <citation type="submission" date="2025-08" db="UniProtKB">
        <authorList>
            <consortium name="Ensembl"/>
        </authorList>
    </citation>
    <scope>IDENTIFICATION</scope>
</reference>
<dbReference type="OMA" id="LEMNSHR"/>
<dbReference type="GeneTree" id="ENSGT00940000164599"/>
<dbReference type="InterPro" id="IPR018378">
    <property type="entry name" value="C-type_lectin_CS"/>
</dbReference>
<organism evidence="3 4">
    <name type="scientific">Latimeria chalumnae</name>
    <name type="common">Coelacanth</name>
    <dbReference type="NCBI Taxonomy" id="7897"/>
    <lineage>
        <taxon>Eukaryota</taxon>
        <taxon>Metazoa</taxon>
        <taxon>Chordata</taxon>
        <taxon>Craniata</taxon>
        <taxon>Vertebrata</taxon>
        <taxon>Euteleostomi</taxon>
        <taxon>Coelacanthiformes</taxon>
        <taxon>Coelacanthidae</taxon>
        <taxon>Latimeria</taxon>
    </lineage>
</organism>
<dbReference type="PANTHER" id="PTHR22803">
    <property type="entry name" value="MANNOSE, PHOSPHOLIPASE, LECTIN RECEPTOR RELATED"/>
    <property type="match status" value="1"/>
</dbReference>
<dbReference type="Bgee" id="ENSLACG00000000340">
    <property type="expression patterns" value="Expressed in pharyngeal gill and 5 other cell types or tissues"/>
</dbReference>
<reference evidence="4" key="1">
    <citation type="submission" date="2011-08" db="EMBL/GenBank/DDBJ databases">
        <title>The draft genome of Latimeria chalumnae.</title>
        <authorList>
            <person name="Di Palma F."/>
            <person name="Alfoldi J."/>
            <person name="Johnson J."/>
            <person name="Berlin A."/>
            <person name="Gnerre S."/>
            <person name="Jaffe D."/>
            <person name="MacCallum I."/>
            <person name="Young S."/>
            <person name="Walker B.J."/>
            <person name="Lander E."/>
            <person name="Lindblad-Toh K."/>
        </authorList>
    </citation>
    <scope>NUCLEOTIDE SEQUENCE [LARGE SCALE GENOMIC DNA]</scope>
    <source>
        <strain evidence="4">Wild caught</strain>
    </source>
</reference>